<feature type="transmembrane region" description="Helical" evidence="6">
    <location>
        <begin position="30"/>
        <end position="47"/>
    </location>
</feature>
<gene>
    <name evidence="7" type="ORF">PHATRDRAFT_2032</name>
</gene>
<evidence type="ECO:0000256" key="2">
    <source>
        <dbReference type="ARBA" id="ARBA00008432"/>
    </source>
</evidence>
<dbReference type="Gene3D" id="1.20.1250.20">
    <property type="entry name" value="MFS general substrate transporter like domains"/>
    <property type="match status" value="2"/>
</dbReference>
<evidence type="ECO:0000256" key="5">
    <source>
        <dbReference type="ARBA" id="ARBA00023136"/>
    </source>
</evidence>
<feature type="transmembrane region" description="Helical" evidence="6">
    <location>
        <begin position="161"/>
        <end position="181"/>
    </location>
</feature>
<feature type="transmembrane region" description="Helical" evidence="6">
    <location>
        <begin position="347"/>
        <end position="368"/>
    </location>
</feature>
<reference evidence="7 8" key="1">
    <citation type="journal article" date="2008" name="Nature">
        <title>The Phaeodactylum genome reveals the evolutionary history of diatom genomes.</title>
        <authorList>
            <person name="Bowler C."/>
            <person name="Allen A.E."/>
            <person name="Badger J.H."/>
            <person name="Grimwood J."/>
            <person name="Jabbari K."/>
            <person name="Kuo A."/>
            <person name="Maheswari U."/>
            <person name="Martens C."/>
            <person name="Maumus F."/>
            <person name="Otillar R.P."/>
            <person name="Rayko E."/>
            <person name="Salamov A."/>
            <person name="Vandepoele K."/>
            <person name="Beszteri B."/>
            <person name="Gruber A."/>
            <person name="Heijde M."/>
            <person name="Katinka M."/>
            <person name="Mock T."/>
            <person name="Valentin K."/>
            <person name="Verret F."/>
            <person name="Berges J.A."/>
            <person name="Brownlee C."/>
            <person name="Cadoret J.P."/>
            <person name="Chiovitti A."/>
            <person name="Choi C.J."/>
            <person name="Coesel S."/>
            <person name="De Martino A."/>
            <person name="Detter J.C."/>
            <person name="Durkin C."/>
            <person name="Falciatore A."/>
            <person name="Fournet J."/>
            <person name="Haruta M."/>
            <person name="Huysman M.J."/>
            <person name="Jenkins B.D."/>
            <person name="Jiroutova K."/>
            <person name="Jorgensen R.E."/>
            <person name="Joubert Y."/>
            <person name="Kaplan A."/>
            <person name="Kroger N."/>
            <person name="Kroth P.G."/>
            <person name="La Roche J."/>
            <person name="Lindquist E."/>
            <person name="Lommer M."/>
            <person name="Martin-Jezequel V."/>
            <person name="Lopez P.J."/>
            <person name="Lucas S."/>
            <person name="Mangogna M."/>
            <person name="McGinnis K."/>
            <person name="Medlin L.K."/>
            <person name="Montsant A."/>
            <person name="Oudot-Le Secq M.P."/>
            <person name="Napoli C."/>
            <person name="Obornik M."/>
            <person name="Parker M.S."/>
            <person name="Petit J.L."/>
            <person name="Porcel B.M."/>
            <person name="Poulsen N."/>
            <person name="Robison M."/>
            <person name="Rychlewski L."/>
            <person name="Rynearson T.A."/>
            <person name="Schmutz J."/>
            <person name="Shapiro H."/>
            <person name="Siaut M."/>
            <person name="Stanley M."/>
            <person name="Sussman M.R."/>
            <person name="Taylor A.R."/>
            <person name="Vardi A."/>
            <person name="von Dassow P."/>
            <person name="Vyverman W."/>
            <person name="Willis A."/>
            <person name="Wyrwicz L.S."/>
            <person name="Rokhsar D.S."/>
            <person name="Weissenbach J."/>
            <person name="Armbrust E.V."/>
            <person name="Green B.R."/>
            <person name="Van de Peer Y."/>
            <person name="Grigoriev I.V."/>
        </authorList>
    </citation>
    <scope>NUCLEOTIDE SEQUENCE [LARGE SCALE GENOMIC DNA]</scope>
    <source>
        <strain evidence="7 8">CCAP 1055/1</strain>
    </source>
</reference>
<dbReference type="Proteomes" id="UP000000759">
    <property type="component" value="Chromosome 26"/>
</dbReference>
<dbReference type="InterPro" id="IPR011701">
    <property type="entry name" value="MFS"/>
</dbReference>
<dbReference type="InterPro" id="IPR044772">
    <property type="entry name" value="NO3_transporter"/>
</dbReference>
<comment type="similarity">
    <text evidence="2">Belongs to the major facilitator superfamily. Nitrate/nitrite porter (TC 2.A.1.8) family.</text>
</comment>
<evidence type="ECO:0000256" key="6">
    <source>
        <dbReference type="SAM" id="Phobius"/>
    </source>
</evidence>
<name>B7GCW3_PHATC</name>
<sequence>YERYDVTVDDAEADRATEIKIFSIRRPHMRAFHVAWFSFFWAFTIWFAPAPLLKEIQKTLGLTRKEIWTSSITNDITAIFLRILIGPLCDVYGARLPMAAVLVLASIPTAMVGLIQSAAGLSVTRFFIGIAGSSFVMAQFWPSRMFTRELAGTANGIVGGWGNLGGAFTQLLMGTILFPAFRNLYDGDSEKAWRVICVIPAAVAFLWGIAVPWISDDAPMGNYGEMKKRGAMDRILMTTALRQGAVVNTWILYVQYACSFGVELVMNNATVLYYTDEFGLSTEDAAALGFIYGSMNLFARGMGGYLSDQLNLKFGLRGRLWLQTCLLVVEGIVIIIFPFADTLRGAIVTMCIFSIFTQAAEGAIFGVVPYVTKLYSGSVSGLVGAGGNAGSVIFGLGFRSLSYRQAFIMMGCIVIASSGLSAFINIPLYAGLLWGKDNHSVI</sequence>
<dbReference type="RefSeq" id="XP_002184871.1">
    <property type="nucleotide sequence ID" value="XM_002184835.1"/>
</dbReference>
<keyword evidence="4 6" id="KW-1133">Transmembrane helix</keyword>
<comment type="subcellular location">
    <subcellularLocation>
        <location evidence="1">Membrane</location>
        <topology evidence="1">Multi-pass membrane protein</topology>
    </subcellularLocation>
</comment>
<feature type="transmembrane region" description="Helical" evidence="6">
    <location>
        <begin position="374"/>
        <end position="394"/>
    </location>
</feature>
<dbReference type="EMBL" id="CM000628">
    <property type="protein sequence ID" value="EEC43607.1"/>
    <property type="molecule type" value="Genomic_DNA"/>
</dbReference>
<dbReference type="Pfam" id="PF07690">
    <property type="entry name" value="MFS_1"/>
    <property type="match status" value="1"/>
</dbReference>
<dbReference type="PANTHER" id="PTHR23515">
    <property type="entry name" value="HIGH-AFFINITY NITRATE TRANSPORTER 2.3"/>
    <property type="match status" value="1"/>
</dbReference>
<dbReference type="PaxDb" id="2850-Phatr2032"/>
<reference evidence="8" key="2">
    <citation type="submission" date="2008-08" db="EMBL/GenBank/DDBJ databases">
        <authorList>
            <consortium name="Diatom Consortium"/>
            <person name="Grigoriev I."/>
            <person name="Grimwood J."/>
            <person name="Kuo A."/>
            <person name="Otillar R.P."/>
            <person name="Salamov A."/>
            <person name="Detter J.C."/>
            <person name="Lindquist E."/>
            <person name="Shapiro H."/>
            <person name="Lucas S."/>
            <person name="Glavina del Rio T."/>
            <person name="Pitluck S."/>
            <person name="Rokhsar D."/>
            <person name="Bowler C."/>
        </authorList>
    </citation>
    <scope>GENOME REANNOTATION</scope>
    <source>
        <strain evidence="8">CCAP 1055/1</strain>
    </source>
</reference>
<feature type="non-terminal residue" evidence="7">
    <location>
        <position position="1"/>
    </location>
</feature>
<evidence type="ECO:0000313" key="7">
    <source>
        <dbReference type="EMBL" id="EEC43607.1"/>
    </source>
</evidence>
<feature type="transmembrane region" description="Helical" evidence="6">
    <location>
        <begin position="320"/>
        <end position="340"/>
    </location>
</feature>
<dbReference type="InterPro" id="IPR036259">
    <property type="entry name" value="MFS_trans_sf"/>
</dbReference>
<feature type="non-terminal residue" evidence="7">
    <location>
        <position position="442"/>
    </location>
</feature>
<organism evidence="7 8">
    <name type="scientific">Phaeodactylum tricornutum (strain CCAP 1055/1)</name>
    <dbReference type="NCBI Taxonomy" id="556484"/>
    <lineage>
        <taxon>Eukaryota</taxon>
        <taxon>Sar</taxon>
        <taxon>Stramenopiles</taxon>
        <taxon>Ochrophyta</taxon>
        <taxon>Bacillariophyta</taxon>
        <taxon>Bacillariophyceae</taxon>
        <taxon>Bacillariophycidae</taxon>
        <taxon>Naviculales</taxon>
        <taxon>Phaeodactylaceae</taxon>
        <taxon>Phaeodactylum</taxon>
    </lineage>
</organism>
<keyword evidence="3 6" id="KW-0812">Transmembrane</keyword>
<dbReference type="OrthoDB" id="434240at2759"/>
<dbReference type="GO" id="GO:0015112">
    <property type="term" value="F:nitrate transmembrane transporter activity"/>
    <property type="evidence" value="ECO:0007669"/>
    <property type="project" value="InterPro"/>
</dbReference>
<evidence type="ECO:0008006" key="9">
    <source>
        <dbReference type="Google" id="ProtNLM"/>
    </source>
</evidence>
<feature type="transmembrane region" description="Helical" evidence="6">
    <location>
        <begin position="97"/>
        <end position="116"/>
    </location>
</feature>
<keyword evidence="5 6" id="KW-0472">Membrane</keyword>
<evidence type="ECO:0000313" key="8">
    <source>
        <dbReference type="Proteomes" id="UP000000759"/>
    </source>
</evidence>
<evidence type="ECO:0000256" key="1">
    <source>
        <dbReference type="ARBA" id="ARBA00004141"/>
    </source>
</evidence>
<dbReference type="InParanoid" id="B7GCW3"/>
<proteinExistence type="inferred from homology"/>
<evidence type="ECO:0000256" key="4">
    <source>
        <dbReference type="ARBA" id="ARBA00022989"/>
    </source>
</evidence>
<dbReference type="KEGG" id="pti:PHATRDRAFT_2032"/>
<feature type="transmembrane region" description="Helical" evidence="6">
    <location>
        <begin position="406"/>
        <end position="430"/>
    </location>
</feature>
<dbReference type="GeneID" id="7198685"/>
<dbReference type="GO" id="GO:0016020">
    <property type="term" value="C:membrane"/>
    <property type="evidence" value="ECO:0007669"/>
    <property type="project" value="UniProtKB-SubCell"/>
</dbReference>
<protein>
    <recommendedName>
        <fullName evidence="9">Nitrate/nitrite transporter</fullName>
    </recommendedName>
</protein>
<dbReference type="HOGENOM" id="CLU_024204_3_0_1"/>
<dbReference type="AlphaFoldDB" id="B7GCW3"/>
<dbReference type="SUPFAM" id="SSF103473">
    <property type="entry name" value="MFS general substrate transporter"/>
    <property type="match status" value="1"/>
</dbReference>
<keyword evidence="8" id="KW-1185">Reference proteome</keyword>
<dbReference type="STRING" id="556484.B7GCW3"/>
<feature type="transmembrane region" description="Helical" evidence="6">
    <location>
        <begin position="193"/>
        <end position="214"/>
    </location>
</feature>
<accession>B7GCW3</accession>
<evidence type="ECO:0000256" key="3">
    <source>
        <dbReference type="ARBA" id="ARBA00022692"/>
    </source>
</evidence>
<feature type="transmembrane region" description="Helical" evidence="6">
    <location>
        <begin position="122"/>
        <end position="141"/>
    </location>
</feature>
<dbReference type="eggNOG" id="ENOG502QPIC">
    <property type="taxonomic scope" value="Eukaryota"/>
</dbReference>